<dbReference type="AlphaFoldDB" id="A0A150XA37"/>
<feature type="transmembrane region" description="Helical" evidence="6">
    <location>
        <begin position="341"/>
        <end position="374"/>
    </location>
</feature>
<comment type="caution">
    <text evidence="9">The sequence shown here is derived from an EMBL/GenBank/DDBJ whole genome shotgun (WGS) entry which is preliminary data.</text>
</comment>
<evidence type="ECO:0000256" key="4">
    <source>
        <dbReference type="ARBA" id="ARBA00022989"/>
    </source>
</evidence>
<feature type="domain" description="MacB-like periplasmic core" evidence="8">
    <location>
        <begin position="28"/>
        <end position="259"/>
    </location>
</feature>
<keyword evidence="10" id="KW-1185">Reference proteome</keyword>
<keyword evidence="5 6" id="KW-0472">Membrane</keyword>
<gene>
    <name evidence="9" type="ORF">AWW68_06975</name>
</gene>
<accession>A0A150XA37</accession>
<feature type="domain" description="ABC3 transporter permease C-terminal" evidence="7">
    <location>
        <begin position="302"/>
        <end position="413"/>
    </location>
</feature>
<dbReference type="Pfam" id="PF12704">
    <property type="entry name" value="MacB_PCD"/>
    <property type="match status" value="1"/>
</dbReference>
<evidence type="ECO:0000256" key="3">
    <source>
        <dbReference type="ARBA" id="ARBA00022692"/>
    </source>
</evidence>
<comment type="subcellular location">
    <subcellularLocation>
        <location evidence="1">Cell membrane</location>
        <topology evidence="1">Multi-pass membrane protein</topology>
    </subcellularLocation>
</comment>
<dbReference type="GO" id="GO:0022857">
    <property type="term" value="F:transmembrane transporter activity"/>
    <property type="evidence" value="ECO:0007669"/>
    <property type="project" value="TreeGrafter"/>
</dbReference>
<dbReference type="STRING" id="333140.AWW68_06975"/>
<reference evidence="9 10" key="1">
    <citation type="submission" date="2016-01" db="EMBL/GenBank/DDBJ databases">
        <title>Genome sequencing of Roseivirga spongicola UST030701-084.</title>
        <authorList>
            <person name="Selvaratnam C."/>
            <person name="Thevarajoo S."/>
            <person name="Goh K.M."/>
            <person name="Ee R."/>
            <person name="Chan K.-G."/>
            <person name="Chong C.S."/>
        </authorList>
    </citation>
    <scope>NUCLEOTIDE SEQUENCE [LARGE SCALE GENOMIC DNA]</scope>
    <source>
        <strain evidence="9 10">UST030701-084</strain>
    </source>
</reference>
<evidence type="ECO:0000256" key="1">
    <source>
        <dbReference type="ARBA" id="ARBA00004651"/>
    </source>
</evidence>
<organism evidence="9 10">
    <name type="scientific">Roseivirga spongicola</name>
    <dbReference type="NCBI Taxonomy" id="333140"/>
    <lineage>
        <taxon>Bacteria</taxon>
        <taxon>Pseudomonadati</taxon>
        <taxon>Bacteroidota</taxon>
        <taxon>Cytophagia</taxon>
        <taxon>Cytophagales</taxon>
        <taxon>Roseivirgaceae</taxon>
        <taxon>Roseivirga</taxon>
    </lineage>
</organism>
<keyword evidence="2" id="KW-1003">Cell membrane</keyword>
<evidence type="ECO:0000313" key="9">
    <source>
        <dbReference type="EMBL" id="KYG75573.1"/>
    </source>
</evidence>
<evidence type="ECO:0000256" key="6">
    <source>
        <dbReference type="SAM" id="Phobius"/>
    </source>
</evidence>
<keyword evidence="4 6" id="KW-1133">Transmembrane helix</keyword>
<dbReference type="EMBL" id="LRPC01000012">
    <property type="protein sequence ID" value="KYG75573.1"/>
    <property type="molecule type" value="Genomic_DNA"/>
</dbReference>
<evidence type="ECO:0000256" key="2">
    <source>
        <dbReference type="ARBA" id="ARBA00022475"/>
    </source>
</evidence>
<proteinExistence type="predicted"/>
<keyword evidence="3 6" id="KW-0812">Transmembrane</keyword>
<dbReference type="Pfam" id="PF02687">
    <property type="entry name" value="FtsX"/>
    <property type="match status" value="1"/>
</dbReference>
<dbReference type="Proteomes" id="UP000075606">
    <property type="component" value="Unassembled WGS sequence"/>
</dbReference>
<sequence length="420" mass="46317">MRFGIFLKLMGESIRFAIQVLTTNLLRTTLSLLGVTIGIMLIISVFTMVDSLEKNIRDSLDFLGSNVVTVDKFPFGTGPDPNYPWWKYFRRPNNSYSEFEFLQANLKNAAAITIVGQASTTARYGSSSLGGTDLWGMTYQYKDVYEVDIAQGRYFTQQEIEGGRNVAIIGDEIAQTLFPNESAIGKDIKVRGFKVRVIGIMTKEGESFIGTPSSDDRIYIPYKMFNKMYYIGSRWGINPSLAVKGFEDDIGMVELQNEMEGLLRKVRGLRPKEESNFALNRPEAIAEALGGIFDVLGLAGWVIGGFAILVGGFGIMNIMFVSVQERTKLIGIQKSLGAKNYFILFQFLFESVFLCLFGGAIGVFIVFLLTFIPFGTLEVTLSVKNILLGVVVSSIIGVVSGIIPSAKAARLDPVEAMRAG</sequence>
<evidence type="ECO:0000256" key="5">
    <source>
        <dbReference type="ARBA" id="ARBA00023136"/>
    </source>
</evidence>
<evidence type="ECO:0000259" key="7">
    <source>
        <dbReference type="Pfam" id="PF02687"/>
    </source>
</evidence>
<dbReference type="OrthoDB" id="9770036at2"/>
<dbReference type="PANTHER" id="PTHR30572">
    <property type="entry name" value="MEMBRANE COMPONENT OF TRANSPORTER-RELATED"/>
    <property type="match status" value="1"/>
</dbReference>
<dbReference type="InterPro" id="IPR050250">
    <property type="entry name" value="Macrolide_Exporter_MacB"/>
</dbReference>
<evidence type="ECO:0000259" key="8">
    <source>
        <dbReference type="Pfam" id="PF12704"/>
    </source>
</evidence>
<protein>
    <submittedName>
        <fullName evidence="9">ABC transporter</fullName>
    </submittedName>
</protein>
<dbReference type="PANTHER" id="PTHR30572:SF15">
    <property type="entry name" value="ABC TRANSPORTER PERMEASE"/>
    <property type="match status" value="1"/>
</dbReference>
<dbReference type="InterPro" id="IPR003838">
    <property type="entry name" value="ABC3_permease_C"/>
</dbReference>
<feature type="transmembrane region" description="Helical" evidence="6">
    <location>
        <begin position="25"/>
        <end position="49"/>
    </location>
</feature>
<dbReference type="InterPro" id="IPR025857">
    <property type="entry name" value="MacB_PCD"/>
</dbReference>
<feature type="transmembrane region" description="Helical" evidence="6">
    <location>
        <begin position="298"/>
        <end position="320"/>
    </location>
</feature>
<dbReference type="GO" id="GO:0005886">
    <property type="term" value="C:plasma membrane"/>
    <property type="evidence" value="ECO:0007669"/>
    <property type="project" value="UniProtKB-SubCell"/>
</dbReference>
<name>A0A150XA37_9BACT</name>
<evidence type="ECO:0000313" key="10">
    <source>
        <dbReference type="Proteomes" id="UP000075606"/>
    </source>
</evidence>
<feature type="transmembrane region" description="Helical" evidence="6">
    <location>
        <begin position="386"/>
        <end position="403"/>
    </location>
</feature>